<keyword evidence="3 9" id="KW-0963">Cytoplasm</keyword>
<dbReference type="GO" id="GO:0032259">
    <property type="term" value="P:methylation"/>
    <property type="evidence" value="ECO:0007669"/>
    <property type="project" value="UniProtKB-KW"/>
</dbReference>
<feature type="domain" description="Methylguanine DNA methyltransferase ribonuclease-like" evidence="11">
    <location>
        <begin position="6"/>
        <end position="67"/>
    </location>
</feature>
<dbReference type="CDD" id="cd06445">
    <property type="entry name" value="ATase"/>
    <property type="match status" value="1"/>
</dbReference>
<evidence type="ECO:0000256" key="5">
    <source>
        <dbReference type="ARBA" id="ARBA00022679"/>
    </source>
</evidence>
<dbReference type="InterPro" id="IPR014048">
    <property type="entry name" value="MethylDNA_cys_MeTrfase_DNA-bd"/>
</dbReference>
<evidence type="ECO:0000256" key="1">
    <source>
        <dbReference type="ARBA" id="ARBA00001286"/>
    </source>
</evidence>
<dbReference type="Proteomes" id="UP000757103">
    <property type="component" value="Unassembled WGS sequence"/>
</dbReference>
<dbReference type="NCBIfam" id="TIGR00589">
    <property type="entry name" value="ogt"/>
    <property type="match status" value="1"/>
</dbReference>
<dbReference type="SUPFAM" id="SSF46767">
    <property type="entry name" value="Methylated DNA-protein cysteine methyltransferase, C-terminal domain"/>
    <property type="match status" value="1"/>
</dbReference>
<dbReference type="Gene3D" id="1.10.10.10">
    <property type="entry name" value="Winged helix-like DNA-binding domain superfamily/Winged helix DNA-binding domain"/>
    <property type="match status" value="1"/>
</dbReference>
<dbReference type="InterPro" id="IPR001497">
    <property type="entry name" value="MethylDNA_cys_MeTrfase_AS"/>
</dbReference>
<evidence type="ECO:0000313" key="13">
    <source>
        <dbReference type="Proteomes" id="UP000757103"/>
    </source>
</evidence>
<name>A0A921MTV9_9BACT</name>
<dbReference type="InterPro" id="IPR008332">
    <property type="entry name" value="MethylG_MeTrfase_N"/>
</dbReference>
<evidence type="ECO:0000256" key="6">
    <source>
        <dbReference type="ARBA" id="ARBA00022763"/>
    </source>
</evidence>
<comment type="catalytic activity">
    <reaction evidence="8 9">
        <text>a 6-O-methyl-2'-deoxyguanosine in DNA + L-cysteinyl-[protein] = S-methyl-L-cysteinyl-[protein] + a 2'-deoxyguanosine in DNA</text>
        <dbReference type="Rhea" id="RHEA:24000"/>
        <dbReference type="Rhea" id="RHEA-COMP:10131"/>
        <dbReference type="Rhea" id="RHEA-COMP:10132"/>
        <dbReference type="Rhea" id="RHEA-COMP:11367"/>
        <dbReference type="Rhea" id="RHEA-COMP:11368"/>
        <dbReference type="ChEBI" id="CHEBI:29950"/>
        <dbReference type="ChEBI" id="CHEBI:82612"/>
        <dbReference type="ChEBI" id="CHEBI:85445"/>
        <dbReference type="ChEBI" id="CHEBI:85448"/>
        <dbReference type="EC" id="2.1.1.63"/>
    </reaction>
</comment>
<proteinExistence type="inferred from homology"/>
<dbReference type="Pfam" id="PF01035">
    <property type="entry name" value="DNA_binding_1"/>
    <property type="match status" value="1"/>
</dbReference>
<feature type="active site" description="Nucleophile; methyl group acceptor" evidence="9">
    <location>
        <position position="137"/>
    </location>
</feature>
<dbReference type="InterPro" id="IPR023546">
    <property type="entry name" value="MGMT"/>
</dbReference>
<dbReference type="Pfam" id="PF02870">
    <property type="entry name" value="Methyltransf_1N"/>
    <property type="match status" value="1"/>
</dbReference>
<dbReference type="EMBL" id="DYUD01000030">
    <property type="protein sequence ID" value="HJG89986.1"/>
    <property type="molecule type" value="Genomic_DNA"/>
</dbReference>
<dbReference type="PANTHER" id="PTHR10815">
    <property type="entry name" value="METHYLATED-DNA--PROTEIN-CYSTEINE METHYLTRANSFERASE"/>
    <property type="match status" value="1"/>
</dbReference>
<evidence type="ECO:0000259" key="10">
    <source>
        <dbReference type="Pfam" id="PF01035"/>
    </source>
</evidence>
<protein>
    <recommendedName>
        <fullName evidence="9">Methylated-DNA--protein-cysteine methyltransferase</fullName>
        <ecNumber evidence="9">2.1.1.63</ecNumber>
    </recommendedName>
    <alternativeName>
        <fullName evidence="9">6-O-methylguanine-DNA methyltransferase</fullName>
        <shortName evidence="9">MGMT</shortName>
    </alternativeName>
    <alternativeName>
        <fullName evidence="9">O-6-methylguanine-DNA-alkyltransferase</fullName>
    </alternativeName>
</protein>
<dbReference type="SUPFAM" id="SSF53155">
    <property type="entry name" value="Methylated DNA-protein cysteine methyltransferase domain"/>
    <property type="match status" value="1"/>
</dbReference>
<dbReference type="EC" id="2.1.1.63" evidence="9"/>
<comment type="caution">
    <text evidence="12">The sequence shown here is derived from an EMBL/GenBank/DDBJ whole genome shotgun (WGS) entry which is preliminary data.</text>
</comment>
<comment type="catalytic activity">
    <reaction evidence="1 9">
        <text>a 4-O-methyl-thymidine in DNA + L-cysteinyl-[protein] = a thymidine in DNA + S-methyl-L-cysteinyl-[protein]</text>
        <dbReference type="Rhea" id="RHEA:53428"/>
        <dbReference type="Rhea" id="RHEA-COMP:10131"/>
        <dbReference type="Rhea" id="RHEA-COMP:10132"/>
        <dbReference type="Rhea" id="RHEA-COMP:13555"/>
        <dbReference type="Rhea" id="RHEA-COMP:13556"/>
        <dbReference type="ChEBI" id="CHEBI:29950"/>
        <dbReference type="ChEBI" id="CHEBI:82612"/>
        <dbReference type="ChEBI" id="CHEBI:137386"/>
        <dbReference type="ChEBI" id="CHEBI:137387"/>
        <dbReference type="EC" id="2.1.1.63"/>
    </reaction>
</comment>
<evidence type="ECO:0000256" key="3">
    <source>
        <dbReference type="ARBA" id="ARBA00022490"/>
    </source>
</evidence>
<keyword evidence="6 9" id="KW-0227">DNA damage</keyword>
<dbReference type="GO" id="GO:0006307">
    <property type="term" value="P:DNA alkylation repair"/>
    <property type="evidence" value="ECO:0007669"/>
    <property type="project" value="UniProtKB-UniRule"/>
</dbReference>
<evidence type="ECO:0000259" key="11">
    <source>
        <dbReference type="Pfam" id="PF02870"/>
    </source>
</evidence>
<evidence type="ECO:0000256" key="2">
    <source>
        <dbReference type="ARBA" id="ARBA00008711"/>
    </source>
</evidence>
<organism evidence="12 13">
    <name type="scientific">Barnesiella viscericola</name>
    <dbReference type="NCBI Taxonomy" id="397865"/>
    <lineage>
        <taxon>Bacteria</taxon>
        <taxon>Pseudomonadati</taxon>
        <taxon>Bacteroidota</taxon>
        <taxon>Bacteroidia</taxon>
        <taxon>Bacteroidales</taxon>
        <taxon>Barnesiellaceae</taxon>
        <taxon>Barnesiella</taxon>
    </lineage>
</organism>
<dbReference type="GO" id="GO:0003908">
    <property type="term" value="F:methylated-DNA-[protein]-cysteine S-methyltransferase activity"/>
    <property type="evidence" value="ECO:0007669"/>
    <property type="project" value="UniProtKB-UniRule"/>
</dbReference>
<keyword evidence="7 9" id="KW-0234">DNA repair</keyword>
<keyword evidence="4 9" id="KW-0489">Methyltransferase</keyword>
<dbReference type="PROSITE" id="PS00374">
    <property type="entry name" value="MGMT"/>
    <property type="match status" value="1"/>
</dbReference>
<dbReference type="Gene3D" id="3.30.160.70">
    <property type="entry name" value="Methylated DNA-protein cysteine methyltransferase domain"/>
    <property type="match status" value="1"/>
</dbReference>
<dbReference type="PANTHER" id="PTHR10815:SF5">
    <property type="entry name" value="METHYLATED-DNA--PROTEIN-CYSTEINE METHYLTRANSFERASE"/>
    <property type="match status" value="1"/>
</dbReference>
<dbReference type="AlphaFoldDB" id="A0A921MTV9"/>
<comment type="subcellular location">
    <subcellularLocation>
        <location evidence="9">Cytoplasm</location>
    </subcellularLocation>
</comment>
<evidence type="ECO:0000256" key="8">
    <source>
        <dbReference type="ARBA" id="ARBA00049348"/>
    </source>
</evidence>
<gene>
    <name evidence="12" type="ORF">K8U91_11025</name>
</gene>
<dbReference type="GO" id="GO:0005737">
    <property type="term" value="C:cytoplasm"/>
    <property type="evidence" value="ECO:0007669"/>
    <property type="project" value="UniProtKB-SubCell"/>
</dbReference>
<evidence type="ECO:0000256" key="7">
    <source>
        <dbReference type="ARBA" id="ARBA00023204"/>
    </source>
</evidence>
<evidence type="ECO:0000313" key="12">
    <source>
        <dbReference type="EMBL" id="HJG89986.1"/>
    </source>
</evidence>
<feature type="domain" description="Methylated-DNA-[protein]-cysteine S-methyltransferase DNA binding" evidence="10">
    <location>
        <begin position="81"/>
        <end position="166"/>
    </location>
</feature>
<reference evidence="12" key="1">
    <citation type="journal article" date="2021" name="PeerJ">
        <title>Extensive microbial diversity within the chicken gut microbiome revealed by metagenomics and culture.</title>
        <authorList>
            <person name="Gilroy R."/>
            <person name="Ravi A."/>
            <person name="Getino M."/>
            <person name="Pursley I."/>
            <person name="Horton D.L."/>
            <person name="Alikhan N.F."/>
            <person name="Baker D."/>
            <person name="Gharbi K."/>
            <person name="Hall N."/>
            <person name="Watson M."/>
            <person name="Adriaenssens E.M."/>
            <person name="Foster-Nyarko E."/>
            <person name="Jarju S."/>
            <person name="Secka A."/>
            <person name="Antonio M."/>
            <person name="Oren A."/>
            <person name="Chaudhuri R.R."/>
            <person name="La Ragione R."/>
            <person name="Hildebrand F."/>
            <person name="Pallen M.J."/>
        </authorList>
    </citation>
    <scope>NUCLEOTIDE SEQUENCE</scope>
    <source>
        <strain evidence="12">CHK121-7720</strain>
    </source>
</reference>
<dbReference type="InterPro" id="IPR036388">
    <property type="entry name" value="WH-like_DNA-bd_sf"/>
</dbReference>
<keyword evidence="5 9" id="KW-0808">Transferase</keyword>
<comment type="similarity">
    <text evidence="2 9">Belongs to the MGMT family.</text>
</comment>
<evidence type="ECO:0000256" key="4">
    <source>
        <dbReference type="ARBA" id="ARBA00022603"/>
    </source>
</evidence>
<evidence type="ECO:0000256" key="9">
    <source>
        <dbReference type="HAMAP-Rule" id="MF_00772"/>
    </source>
</evidence>
<dbReference type="RefSeq" id="WP_273307116.1">
    <property type="nucleotide sequence ID" value="NZ_DYUD01000030.1"/>
</dbReference>
<comment type="miscellaneous">
    <text evidence="9">This enzyme catalyzes only one turnover and therefore is not strictly catalytic. According to one definition, an enzyme is a biocatalyst that acts repeatedly and over many reaction cycles.</text>
</comment>
<accession>A0A921MTV9</accession>
<dbReference type="FunFam" id="1.10.10.10:FF:000214">
    <property type="entry name" value="Methylated-DNA--protein-cysteine methyltransferase"/>
    <property type="match status" value="1"/>
</dbReference>
<dbReference type="InterPro" id="IPR036217">
    <property type="entry name" value="MethylDNA_cys_MeTrfase_DNAb"/>
</dbReference>
<sequence length="187" mass="20213">MENFRYKSEYLSPLGPMTMAGDGECLTGLWFDGQKYFPASLLLDSTPVSLPVFDRTRVWLDRYFAGENPGQVPPLRLAGTPFRQAVWNLLQEIPRGQVVTYRAIARQLSRLHGGARVSAQAVGGAVGHNPVSIVVPCHRVVGCDGRLTGYAGGLDRKASLLRDEGVGCENGFCLAVPGEWPLAGAGR</sequence>
<dbReference type="InterPro" id="IPR036631">
    <property type="entry name" value="MGMT_N_sf"/>
</dbReference>
<reference evidence="12" key="2">
    <citation type="submission" date="2021-09" db="EMBL/GenBank/DDBJ databases">
        <authorList>
            <person name="Gilroy R."/>
        </authorList>
    </citation>
    <scope>NUCLEOTIDE SEQUENCE</scope>
    <source>
        <strain evidence="12">CHK121-7720</strain>
    </source>
</reference>
<dbReference type="HAMAP" id="MF_00772">
    <property type="entry name" value="OGT"/>
    <property type="match status" value="1"/>
</dbReference>
<comment type="function">
    <text evidence="9">Involved in the cellular defense against the biological effects of O6-methylguanine (O6-MeG) and O4-methylthymine (O4-MeT) in DNA. Repairs the methylated nucleobase in DNA by stoichiometrically transferring the methyl group to a cysteine residue in the enzyme. This is a suicide reaction: the enzyme is irreversibly inactivated.</text>
</comment>